<dbReference type="AlphaFoldDB" id="A0A372LQY7"/>
<dbReference type="RefSeq" id="WP_117325669.1">
    <property type="nucleotide sequence ID" value="NZ_QVTE01000014.1"/>
</dbReference>
<proteinExistence type="predicted"/>
<reference evidence="1 2" key="1">
    <citation type="submission" date="2018-08" db="EMBL/GenBank/DDBJ databases">
        <title>Bacillus chawlae sp. nov., Bacillus glennii sp. nov., and Bacillus saganii sp. nov. Isolated from the Vehicle Assembly Building at Kennedy Space Center where the Viking Spacecraft were Assembled.</title>
        <authorList>
            <person name="Seuylemezian A."/>
            <person name="Vaishampayan P."/>
        </authorList>
    </citation>
    <scope>NUCLEOTIDE SEQUENCE [LARGE SCALE GENOMIC DNA]</scope>
    <source>
        <strain evidence="1 2">V47-23a</strain>
    </source>
</reference>
<keyword evidence="2" id="KW-1185">Reference proteome</keyword>
<accession>A0A372LQY7</accession>
<dbReference type="EMBL" id="QVTE01000014">
    <property type="protein sequence ID" value="RFU70615.1"/>
    <property type="molecule type" value="Genomic_DNA"/>
</dbReference>
<organism evidence="1 2">
    <name type="scientific">Peribacillus saganii</name>
    <dbReference type="NCBI Taxonomy" id="2303992"/>
    <lineage>
        <taxon>Bacteria</taxon>
        <taxon>Bacillati</taxon>
        <taxon>Bacillota</taxon>
        <taxon>Bacilli</taxon>
        <taxon>Bacillales</taxon>
        <taxon>Bacillaceae</taxon>
        <taxon>Peribacillus</taxon>
    </lineage>
</organism>
<evidence type="ECO:0000313" key="1">
    <source>
        <dbReference type="EMBL" id="RFU70615.1"/>
    </source>
</evidence>
<protein>
    <submittedName>
        <fullName evidence="1">Uncharacterized protein</fullName>
    </submittedName>
</protein>
<comment type="caution">
    <text evidence="1">The sequence shown here is derived from an EMBL/GenBank/DDBJ whole genome shotgun (WGS) entry which is preliminary data.</text>
</comment>
<name>A0A372LQY7_9BACI</name>
<sequence length="241" mass="28021">MYIRKFGNGSSRSAVEWVKANLKFIGNITSFEVYQYEDDMPIKYKKVPDIYVINDNREDTEKSYHLILRDDDAERETWLGGCNCGYGGTGPSATKEILQIAGIKMDYNVISEESIVKRYNLIPHHDLNIIVLKPLDRMHYRKEERLVVRLQFEEAHEKWETKKMLEVLGNFQPLRGESTSILEATYFAELPYSTEHEWHEYATNNGLVLSKPFQGLGNDTLTSIIENIGYKFNVRLDIKEL</sequence>
<dbReference type="Proteomes" id="UP000264541">
    <property type="component" value="Unassembled WGS sequence"/>
</dbReference>
<gene>
    <name evidence="1" type="ORF">D0469_05635</name>
</gene>
<evidence type="ECO:0000313" key="2">
    <source>
        <dbReference type="Proteomes" id="UP000264541"/>
    </source>
</evidence>
<dbReference type="OrthoDB" id="9757917at2"/>